<dbReference type="InterPro" id="IPR000182">
    <property type="entry name" value="GNAT_dom"/>
</dbReference>
<dbReference type="RefSeq" id="WP_256312351.1">
    <property type="nucleotide sequence ID" value="NZ_JANGAC010000014.1"/>
</dbReference>
<name>A0ABT1SE62_9FIRM</name>
<gene>
    <name evidence="2" type="ORF">NE686_16380</name>
</gene>
<keyword evidence="3" id="KW-1185">Reference proteome</keyword>
<dbReference type="SUPFAM" id="SSF55729">
    <property type="entry name" value="Acyl-CoA N-acyltransferases (Nat)"/>
    <property type="match status" value="1"/>
</dbReference>
<dbReference type="PROSITE" id="PS51186">
    <property type="entry name" value="GNAT"/>
    <property type="match status" value="1"/>
</dbReference>
<evidence type="ECO:0000313" key="2">
    <source>
        <dbReference type="EMBL" id="MCQ4924682.1"/>
    </source>
</evidence>
<dbReference type="Proteomes" id="UP001524478">
    <property type="component" value="Unassembled WGS sequence"/>
</dbReference>
<dbReference type="EMBL" id="JANGAC010000014">
    <property type="protein sequence ID" value="MCQ4924682.1"/>
    <property type="molecule type" value="Genomic_DNA"/>
</dbReference>
<reference evidence="2 3" key="1">
    <citation type="submission" date="2022-06" db="EMBL/GenBank/DDBJ databases">
        <title>Isolation of gut microbiota from human fecal samples.</title>
        <authorList>
            <person name="Pamer E.G."/>
            <person name="Barat B."/>
            <person name="Waligurski E."/>
            <person name="Medina S."/>
            <person name="Paddock L."/>
            <person name="Mostad J."/>
        </authorList>
    </citation>
    <scope>NUCLEOTIDE SEQUENCE [LARGE SCALE GENOMIC DNA]</scope>
    <source>
        <strain evidence="2 3">DFI.7.95</strain>
    </source>
</reference>
<accession>A0ABT1SE62</accession>
<evidence type="ECO:0000259" key="1">
    <source>
        <dbReference type="PROSITE" id="PS51186"/>
    </source>
</evidence>
<organism evidence="2 3">
    <name type="scientific">Tissierella carlieri</name>
    <dbReference type="NCBI Taxonomy" id="689904"/>
    <lineage>
        <taxon>Bacteria</taxon>
        <taxon>Bacillati</taxon>
        <taxon>Bacillota</taxon>
        <taxon>Tissierellia</taxon>
        <taxon>Tissierellales</taxon>
        <taxon>Tissierellaceae</taxon>
        <taxon>Tissierella</taxon>
    </lineage>
</organism>
<feature type="domain" description="N-acetyltransferase" evidence="1">
    <location>
        <begin position="16"/>
        <end position="146"/>
    </location>
</feature>
<dbReference type="CDD" id="cd04301">
    <property type="entry name" value="NAT_SF"/>
    <property type="match status" value="1"/>
</dbReference>
<comment type="caution">
    <text evidence="2">The sequence shown here is derived from an EMBL/GenBank/DDBJ whole genome shotgun (WGS) entry which is preliminary data.</text>
</comment>
<proteinExistence type="predicted"/>
<sequence>MIIRLPKFEDEKKISILIAKFREELKELKGIKSSINIEQGREEFKEYMEAKYPIFVVEDDRKELLGYLVCRIDDSVVWVESLFVSHDSRRRGVASKLYEKAETIATELGEDTVYNWVNPNNDKMISFLAKREYNVLNLIEIRKPWKDEALIQKINVSDHEYNY</sequence>
<dbReference type="Gene3D" id="3.40.630.30">
    <property type="match status" value="1"/>
</dbReference>
<evidence type="ECO:0000313" key="3">
    <source>
        <dbReference type="Proteomes" id="UP001524478"/>
    </source>
</evidence>
<protein>
    <submittedName>
        <fullName evidence="2">GNAT family N-acetyltransferase</fullName>
    </submittedName>
</protein>
<dbReference type="Pfam" id="PF00583">
    <property type="entry name" value="Acetyltransf_1"/>
    <property type="match status" value="1"/>
</dbReference>
<dbReference type="InterPro" id="IPR016181">
    <property type="entry name" value="Acyl_CoA_acyltransferase"/>
</dbReference>